<dbReference type="CDD" id="cd15457">
    <property type="entry name" value="NADAR"/>
    <property type="match status" value="1"/>
</dbReference>
<dbReference type="Gene3D" id="1.10.357.40">
    <property type="entry name" value="YbiA-like"/>
    <property type="match status" value="1"/>
</dbReference>
<dbReference type="InterPro" id="IPR012816">
    <property type="entry name" value="NADAR"/>
</dbReference>
<dbReference type="SUPFAM" id="SSF143990">
    <property type="entry name" value="YbiA-like"/>
    <property type="match status" value="1"/>
</dbReference>
<dbReference type="EMBL" id="LAZR01038525">
    <property type="protein sequence ID" value="KKL19333.1"/>
    <property type="molecule type" value="Genomic_DNA"/>
</dbReference>
<gene>
    <name evidence="2" type="ORF">LCGC14_2466550</name>
</gene>
<evidence type="ECO:0000313" key="2">
    <source>
        <dbReference type="EMBL" id="KKL19333.1"/>
    </source>
</evidence>
<dbReference type="NCBIfam" id="TIGR02464">
    <property type="entry name" value="ribofla_fusion"/>
    <property type="match status" value="1"/>
</dbReference>
<feature type="domain" description="NADAR" evidence="1">
    <location>
        <begin position="8"/>
        <end position="141"/>
    </location>
</feature>
<dbReference type="InterPro" id="IPR037238">
    <property type="entry name" value="YbiA-like_sf"/>
</dbReference>
<accession>A0A0F9E5M3</accession>
<dbReference type="Pfam" id="PF08719">
    <property type="entry name" value="NADAR"/>
    <property type="match status" value="1"/>
</dbReference>
<protein>
    <recommendedName>
        <fullName evidence="1">NADAR domain-containing protein</fullName>
    </recommendedName>
</protein>
<name>A0A0F9E5M3_9ZZZZ</name>
<dbReference type="AlphaFoldDB" id="A0A0F9E5M3"/>
<evidence type="ECO:0000259" key="1">
    <source>
        <dbReference type="Pfam" id="PF08719"/>
    </source>
</evidence>
<organism evidence="2">
    <name type="scientific">marine sediment metagenome</name>
    <dbReference type="NCBI Taxonomy" id="412755"/>
    <lineage>
        <taxon>unclassified sequences</taxon>
        <taxon>metagenomes</taxon>
        <taxon>ecological metagenomes</taxon>
    </lineage>
</organism>
<proteinExistence type="predicted"/>
<sequence>MIDRFDGTYRFLSNFYVLPKPITHDGIIYPTTEHAFVAAKTLDFKKRFEISKIPATEAGKAKRVGRTLVLRPEWEKAKTRIMYELVLLKFVLNQDLRWKLLDTYPSRLVEGNTWGDTYWGVCQGVGQNKLGSILEIVRQQLLR</sequence>
<reference evidence="2" key="1">
    <citation type="journal article" date="2015" name="Nature">
        <title>Complex archaea that bridge the gap between prokaryotes and eukaryotes.</title>
        <authorList>
            <person name="Spang A."/>
            <person name="Saw J.H."/>
            <person name="Jorgensen S.L."/>
            <person name="Zaremba-Niedzwiedzka K."/>
            <person name="Martijn J."/>
            <person name="Lind A.E."/>
            <person name="van Eijk R."/>
            <person name="Schleper C."/>
            <person name="Guy L."/>
            <person name="Ettema T.J."/>
        </authorList>
    </citation>
    <scope>NUCLEOTIDE SEQUENCE</scope>
</reference>
<comment type="caution">
    <text evidence="2">The sequence shown here is derived from an EMBL/GenBank/DDBJ whole genome shotgun (WGS) entry which is preliminary data.</text>
</comment>